<dbReference type="PRINTS" id="PR01217">
    <property type="entry name" value="PRICHEXTENSN"/>
</dbReference>
<dbReference type="AlphaFoldDB" id="A0A843WY67"/>
<evidence type="ECO:0000256" key="4">
    <source>
        <dbReference type="ARBA" id="ARBA00023242"/>
    </source>
</evidence>
<dbReference type="OrthoDB" id="436852at2759"/>
<dbReference type="InterPro" id="IPR037818">
    <property type="entry name" value="TAF8"/>
</dbReference>
<feature type="region of interest" description="Disordered" evidence="5">
    <location>
        <begin position="360"/>
        <end position="397"/>
    </location>
</feature>
<protein>
    <recommendedName>
        <fullName evidence="6">Bromodomain associated domain-containing protein</fullName>
    </recommendedName>
</protein>
<reference evidence="7" key="1">
    <citation type="submission" date="2017-07" db="EMBL/GenBank/DDBJ databases">
        <title>Taro Niue Genome Assembly and Annotation.</title>
        <authorList>
            <person name="Atibalentja N."/>
            <person name="Keating K."/>
            <person name="Fields C.J."/>
        </authorList>
    </citation>
    <scope>NUCLEOTIDE SEQUENCE</scope>
    <source>
        <strain evidence="7">Niue_2</strain>
        <tissue evidence="7">Leaf</tissue>
    </source>
</reference>
<dbReference type="Proteomes" id="UP000652761">
    <property type="component" value="Unassembled WGS sequence"/>
</dbReference>
<dbReference type="Gene3D" id="1.10.20.10">
    <property type="entry name" value="Histone, subunit A"/>
    <property type="match status" value="1"/>
</dbReference>
<gene>
    <name evidence="7" type="ORF">Taro_040345</name>
</gene>
<dbReference type="PANTHER" id="PTHR46338">
    <property type="entry name" value="TRANSCRIPTION INITIATION FACTOR TFIID SUBUNIT 8"/>
    <property type="match status" value="1"/>
</dbReference>
<feature type="domain" description="Bromodomain associated" evidence="6">
    <location>
        <begin position="19"/>
        <end position="95"/>
    </location>
</feature>
<keyword evidence="8" id="KW-1185">Reference proteome</keyword>
<keyword evidence="2" id="KW-0805">Transcription regulation</keyword>
<evidence type="ECO:0000313" key="8">
    <source>
        <dbReference type="Proteomes" id="UP000652761"/>
    </source>
</evidence>
<dbReference type="GO" id="GO:0005669">
    <property type="term" value="C:transcription factor TFIID complex"/>
    <property type="evidence" value="ECO:0007669"/>
    <property type="project" value="InterPro"/>
</dbReference>
<feature type="compositionally biased region" description="Basic residues" evidence="5">
    <location>
        <begin position="433"/>
        <end position="447"/>
    </location>
</feature>
<comment type="subcellular location">
    <subcellularLocation>
        <location evidence="1">Nucleus</location>
    </subcellularLocation>
</comment>
<evidence type="ECO:0000256" key="2">
    <source>
        <dbReference type="ARBA" id="ARBA00023015"/>
    </source>
</evidence>
<proteinExistence type="predicted"/>
<feature type="compositionally biased region" description="Low complexity" evidence="5">
    <location>
        <begin position="382"/>
        <end position="397"/>
    </location>
</feature>
<accession>A0A843WY67</accession>
<evidence type="ECO:0000313" key="7">
    <source>
        <dbReference type="EMBL" id="MQM07500.1"/>
    </source>
</evidence>
<evidence type="ECO:0000256" key="5">
    <source>
        <dbReference type="SAM" id="MobiDB-lite"/>
    </source>
</evidence>
<evidence type="ECO:0000259" key="6">
    <source>
        <dbReference type="SMART" id="SM00576"/>
    </source>
</evidence>
<dbReference type="InterPro" id="IPR009072">
    <property type="entry name" value="Histone-fold"/>
</dbReference>
<comment type="caution">
    <text evidence="7">The sequence shown here is derived from an EMBL/GenBank/DDBJ whole genome shotgun (WGS) entry which is preliminary data.</text>
</comment>
<keyword evidence="3" id="KW-0804">Transcription</keyword>
<feature type="compositionally biased region" description="Pro residues" evidence="5">
    <location>
        <begin position="370"/>
        <end position="381"/>
    </location>
</feature>
<feature type="region of interest" description="Disordered" evidence="5">
    <location>
        <begin position="461"/>
        <end position="497"/>
    </location>
</feature>
<dbReference type="SMART" id="SM00576">
    <property type="entry name" value="BTP"/>
    <property type="match status" value="1"/>
</dbReference>
<dbReference type="InterPro" id="IPR006565">
    <property type="entry name" value="BTP"/>
</dbReference>
<feature type="region of interest" description="Disordered" evidence="5">
    <location>
        <begin position="276"/>
        <end position="296"/>
    </location>
</feature>
<dbReference type="PANTHER" id="PTHR46338:SF21">
    <property type="entry name" value="OS02G0699900 PROTEIN"/>
    <property type="match status" value="1"/>
</dbReference>
<feature type="region of interest" description="Disordered" evidence="5">
    <location>
        <begin position="418"/>
        <end position="447"/>
    </location>
</feature>
<dbReference type="Pfam" id="PF07524">
    <property type="entry name" value="Bromo_TP"/>
    <property type="match status" value="1"/>
</dbReference>
<sequence length="497" mass="53548">MATSLKSRRPPPPPLPISGSLAAAASRIAVAQICQSAGYHAAEPSALRALADVSARYLLALARAAASAANTRGRTDANLLDVALALEQLTLPRGFSGAAEPGGHLLRSSAGPLRGLMDFVASVDEVPFARPLRPGRASGTPPEPGLSFLQMRREPPFPHVARWLPAFPDAWENGRGRRGERKGVEKGKELVGWGGREELLRAPSHENRMVEKGGERRPVPMERARLRFRLRPVVGERTGGEGQEGSKKRKMELSSAIGKALWKEENLLAAFCSPSSATEKNPRRVGAKPCREGQPRRLHHPNFYLLSGEHTKASSSQHWSLRVATKACREGSGEMPATASSSFAVTPHCPASNWYQSGLRFHPRNRDPALPRPVATPPPCSPSASPHPAQQHRAAPAPLSRVTPAPLLALLLPCSRQPHPTSLPASPPPCHNRTTRPRRQPAPRPRARLCLASRAPYHRPPEPTCVSPAFSRAPRPPCLPAPGAPDRPASVTPLPRA</sequence>
<keyword evidence="4" id="KW-0539">Nucleus</keyword>
<evidence type="ECO:0000256" key="1">
    <source>
        <dbReference type="ARBA" id="ARBA00004123"/>
    </source>
</evidence>
<dbReference type="EMBL" id="NMUH01003889">
    <property type="protein sequence ID" value="MQM07500.1"/>
    <property type="molecule type" value="Genomic_DNA"/>
</dbReference>
<organism evidence="7 8">
    <name type="scientific">Colocasia esculenta</name>
    <name type="common">Wild taro</name>
    <name type="synonym">Arum esculentum</name>
    <dbReference type="NCBI Taxonomy" id="4460"/>
    <lineage>
        <taxon>Eukaryota</taxon>
        <taxon>Viridiplantae</taxon>
        <taxon>Streptophyta</taxon>
        <taxon>Embryophyta</taxon>
        <taxon>Tracheophyta</taxon>
        <taxon>Spermatophyta</taxon>
        <taxon>Magnoliopsida</taxon>
        <taxon>Liliopsida</taxon>
        <taxon>Araceae</taxon>
        <taxon>Aroideae</taxon>
        <taxon>Colocasieae</taxon>
        <taxon>Colocasia</taxon>
    </lineage>
</organism>
<feature type="compositionally biased region" description="Pro residues" evidence="5">
    <location>
        <begin position="474"/>
        <end position="485"/>
    </location>
</feature>
<evidence type="ECO:0000256" key="3">
    <source>
        <dbReference type="ARBA" id="ARBA00023163"/>
    </source>
</evidence>
<dbReference type="GO" id="GO:0046982">
    <property type="term" value="F:protein heterodimerization activity"/>
    <property type="evidence" value="ECO:0007669"/>
    <property type="project" value="InterPro"/>
</dbReference>
<name>A0A843WY67_COLES</name>